<dbReference type="SUPFAM" id="SSF52091">
    <property type="entry name" value="SpoIIaa-like"/>
    <property type="match status" value="1"/>
</dbReference>
<sequence length="98" mass="10935">MQVCKKMADGVLHVSIAGKIDTVTAPALDRDLQEDCGAADELVLDFSEVDYISSAGLRILLRLHKRMVQRKGMRIIHSNETVREVFSITGFVDLFTID</sequence>
<protein>
    <recommendedName>
        <fullName evidence="2">Anti-sigma factor antagonist</fullName>
    </recommendedName>
</protein>
<proteinExistence type="inferred from homology"/>
<dbReference type="PANTHER" id="PTHR33495">
    <property type="entry name" value="ANTI-SIGMA FACTOR ANTAGONIST TM_1081-RELATED-RELATED"/>
    <property type="match status" value="1"/>
</dbReference>
<dbReference type="Gene3D" id="3.30.750.24">
    <property type="entry name" value="STAS domain"/>
    <property type="match status" value="1"/>
</dbReference>
<dbReference type="CDD" id="cd07043">
    <property type="entry name" value="STAS_anti-anti-sigma_factors"/>
    <property type="match status" value="1"/>
</dbReference>
<dbReference type="GO" id="GO:0043856">
    <property type="term" value="F:anti-sigma factor antagonist activity"/>
    <property type="evidence" value="ECO:0007669"/>
    <property type="project" value="InterPro"/>
</dbReference>
<reference evidence="4" key="1">
    <citation type="submission" date="2016-04" db="EMBL/GenBank/DDBJ databases">
        <authorList>
            <person name="Evans L.H."/>
            <person name="Alamgir A."/>
            <person name="Owens N."/>
            <person name="Weber N.D."/>
            <person name="Virtaneva K."/>
            <person name="Barbian K."/>
            <person name="Babar A."/>
            <person name="Rosenke K."/>
        </authorList>
    </citation>
    <scope>NUCLEOTIDE SEQUENCE</scope>
    <source>
        <strain evidence="4">92-2</strain>
    </source>
</reference>
<gene>
    <name evidence="4" type="ORF">KM92DES2_12803</name>
</gene>
<dbReference type="InterPro" id="IPR036513">
    <property type="entry name" value="STAS_dom_sf"/>
</dbReference>
<dbReference type="RefSeq" id="WP_192112884.1">
    <property type="nucleotide sequence ID" value="NZ_CABUEN010000006.1"/>
</dbReference>
<evidence type="ECO:0000256" key="2">
    <source>
        <dbReference type="RuleBase" id="RU003749"/>
    </source>
</evidence>
<accession>A0A212KDT2</accession>
<dbReference type="EMBL" id="FLUP01000001">
    <property type="protein sequence ID" value="SBW09863.1"/>
    <property type="molecule type" value="Genomic_DNA"/>
</dbReference>
<dbReference type="NCBIfam" id="TIGR00377">
    <property type="entry name" value="ant_ant_sig"/>
    <property type="match status" value="1"/>
</dbReference>
<dbReference type="InterPro" id="IPR003658">
    <property type="entry name" value="Anti-sigma_ant"/>
</dbReference>
<evidence type="ECO:0000259" key="3">
    <source>
        <dbReference type="PROSITE" id="PS50801"/>
    </source>
</evidence>
<organism evidence="4">
    <name type="scientific">uncultured Desulfovibrio sp</name>
    <dbReference type="NCBI Taxonomy" id="167968"/>
    <lineage>
        <taxon>Bacteria</taxon>
        <taxon>Pseudomonadati</taxon>
        <taxon>Thermodesulfobacteriota</taxon>
        <taxon>Desulfovibrionia</taxon>
        <taxon>Desulfovibrionales</taxon>
        <taxon>Desulfovibrionaceae</taxon>
        <taxon>Desulfovibrio</taxon>
        <taxon>environmental samples</taxon>
    </lineage>
</organism>
<name>A0A212KDT2_9BACT</name>
<dbReference type="PROSITE" id="PS50801">
    <property type="entry name" value="STAS"/>
    <property type="match status" value="1"/>
</dbReference>
<feature type="domain" description="STAS" evidence="3">
    <location>
        <begin position="1"/>
        <end position="98"/>
    </location>
</feature>
<dbReference type="Pfam" id="PF01740">
    <property type="entry name" value="STAS"/>
    <property type="match status" value="1"/>
</dbReference>
<comment type="similarity">
    <text evidence="1 2">Belongs to the anti-sigma-factor antagonist family.</text>
</comment>
<dbReference type="AlphaFoldDB" id="A0A212KDT2"/>
<evidence type="ECO:0000313" key="4">
    <source>
        <dbReference type="EMBL" id="SBW09863.1"/>
    </source>
</evidence>
<dbReference type="InterPro" id="IPR002645">
    <property type="entry name" value="STAS_dom"/>
</dbReference>
<evidence type="ECO:0000256" key="1">
    <source>
        <dbReference type="ARBA" id="ARBA00009013"/>
    </source>
</evidence>